<dbReference type="InterPro" id="IPR042489">
    <property type="entry name" value="CapZ_alpha_1"/>
</dbReference>
<dbReference type="AlphaFoldDB" id="A0ABC8SLJ5"/>
<comment type="subunit">
    <text evidence="2">Heterodimer of an alpha and a beta subunit.</text>
</comment>
<dbReference type="FunFam" id="3.30.1140.60:FF:000003">
    <property type="entry name" value="F-actin-capping protein subunit alpha"/>
    <property type="match status" value="1"/>
</dbReference>
<comment type="similarity">
    <text evidence="2">Belongs to the F-actin-capping protein alpha subunit family.</text>
</comment>
<keyword evidence="1 2" id="KW-0117">Actin capping</keyword>
<evidence type="ECO:0000256" key="1">
    <source>
        <dbReference type="ARBA" id="ARBA00022467"/>
    </source>
</evidence>
<keyword evidence="2" id="KW-0009">Actin-binding</keyword>
<reference evidence="3 4" key="1">
    <citation type="submission" date="2024-02" db="EMBL/GenBank/DDBJ databases">
        <authorList>
            <person name="Vignale AGUSTIN F."/>
            <person name="Sosa J E."/>
            <person name="Modenutti C."/>
        </authorList>
    </citation>
    <scope>NUCLEOTIDE SEQUENCE [LARGE SCALE GENOMIC DNA]</scope>
</reference>
<dbReference type="InterPro" id="IPR037282">
    <property type="entry name" value="CapZ_alpha/beta"/>
</dbReference>
<sequence length="115" mass="13064">MADEETELSEKQKIDIAKWFLLNSPPGEIQYVAKDLRSVLSDENVYRMAASEAFPLYNKAHMICLQLPDRSGDVLVTSFSEIDKNDYLDPRTAQVAILDHVKQGVQRESLRSSPH</sequence>
<dbReference type="Pfam" id="PF01267">
    <property type="entry name" value="F-actin_cap_A"/>
    <property type="match status" value="1"/>
</dbReference>
<dbReference type="PANTHER" id="PTHR10653">
    <property type="entry name" value="F-ACTIN-CAPPING PROTEIN SUBUNIT ALPHA"/>
    <property type="match status" value="1"/>
</dbReference>
<dbReference type="EMBL" id="CAUOFW020003058">
    <property type="protein sequence ID" value="CAK9157748.1"/>
    <property type="molecule type" value="Genomic_DNA"/>
</dbReference>
<keyword evidence="4" id="KW-1185">Reference proteome</keyword>
<dbReference type="Proteomes" id="UP001642360">
    <property type="component" value="Unassembled WGS sequence"/>
</dbReference>
<dbReference type="SUPFAM" id="SSF90096">
    <property type="entry name" value="Subunits of heterodimeric actin filament capping protein Capz"/>
    <property type="match status" value="1"/>
</dbReference>
<comment type="caution">
    <text evidence="3">The sequence shown here is derived from an EMBL/GenBank/DDBJ whole genome shotgun (WGS) entry which is preliminary data.</text>
</comment>
<dbReference type="GO" id="GO:0051016">
    <property type="term" value="P:barbed-end actin filament capping"/>
    <property type="evidence" value="ECO:0007669"/>
    <property type="project" value="UniProtKB-UniRule"/>
</dbReference>
<gene>
    <name evidence="3" type="ORF">ILEXP_LOCUS26318</name>
</gene>
<dbReference type="PANTHER" id="PTHR10653:SF0">
    <property type="entry name" value="F-ACTIN-CAPPING PROTEIN SUBUNIT ALPHA"/>
    <property type="match status" value="1"/>
</dbReference>
<evidence type="ECO:0000256" key="2">
    <source>
        <dbReference type="RuleBase" id="RU365077"/>
    </source>
</evidence>
<dbReference type="Gene3D" id="3.30.1140.60">
    <property type="entry name" value="F-actin capping protein, alpha subunit"/>
    <property type="match status" value="1"/>
</dbReference>
<organism evidence="3 4">
    <name type="scientific">Ilex paraguariensis</name>
    <name type="common">yerba mate</name>
    <dbReference type="NCBI Taxonomy" id="185542"/>
    <lineage>
        <taxon>Eukaryota</taxon>
        <taxon>Viridiplantae</taxon>
        <taxon>Streptophyta</taxon>
        <taxon>Embryophyta</taxon>
        <taxon>Tracheophyta</taxon>
        <taxon>Spermatophyta</taxon>
        <taxon>Magnoliopsida</taxon>
        <taxon>eudicotyledons</taxon>
        <taxon>Gunneridae</taxon>
        <taxon>Pentapetalae</taxon>
        <taxon>asterids</taxon>
        <taxon>campanulids</taxon>
        <taxon>Aquifoliales</taxon>
        <taxon>Aquifoliaceae</taxon>
        <taxon>Ilex</taxon>
    </lineage>
</organism>
<name>A0ABC8SLJ5_9AQUA</name>
<evidence type="ECO:0000313" key="4">
    <source>
        <dbReference type="Proteomes" id="UP001642360"/>
    </source>
</evidence>
<dbReference type="InterPro" id="IPR002189">
    <property type="entry name" value="CapZ_alpha"/>
</dbReference>
<dbReference type="GO" id="GO:0003779">
    <property type="term" value="F:actin binding"/>
    <property type="evidence" value="ECO:0007669"/>
    <property type="project" value="UniProtKB-KW"/>
</dbReference>
<comment type="function">
    <text evidence="2">F-actin-capping proteins bind in a Ca(2+)-independent manner to the fast growing ends of actin filaments (barbed end) thereby blocking the exchange of subunits at these ends. Unlike other capping proteins (such as gelsolin and severin), these proteins do not sever actin filaments.</text>
</comment>
<dbReference type="GO" id="GO:0008290">
    <property type="term" value="C:F-actin capping protein complex"/>
    <property type="evidence" value="ECO:0007669"/>
    <property type="project" value="UniProtKB-UniRule"/>
</dbReference>
<protein>
    <recommendedName>
        <fullName evidence="2">F-actin-capping protein subunit alpha</fullName>
    </recommendedName>
</protein>
<proteinExistence type="inferred from homology"/>
<evidence type="ECO:0000313" key="3">
    <source>
        <dbReference type="EMBL" id="CAK9157748.1"/>
    </source>
</evidence>
<accession>A0ABC8SLJ5</accession>